<dbReference type="KEGG" id="rcf:Poly24_32650"/>
<proteinExistence type="predicted"/>
<protein>
    <submittedName>
        <fullName evidence="1">Uncharacterized protein</fullName>
    </submittedName>
</protein>
<evidence type="ECO:0000313" key="2">
    <source>
        <dbReference type="Proteomes" id="UP000315082"/>
    </source>
</evidence>
<sequence>MIRRDAFSAVLESPTTKPYLLGGTEEAQIRYREAVQRTHPSSVAVMRWLARKRAVLA</sequence>
<organism evidence="1 2">
    <name type="scientific">Rosistilla carotiformis</name>
    <dbReference type="NCBI Taxonomy" id="2528017"/>
    <lineage>
        <taxon>Bacteria</taxon>
        <taxon>Pseudomonadati</taxon>
        <taxon>Planctomycetota</taxon>
        <taxon>Planctomycetia</taxon>
        <taxon>Pirellulales</taxon>
        <taxon>Pirellulaceae</taxon>
        <taxon>Rosistilla</taxon>
    </lineage>
</organism>
<dbReference type="AlphaFoldDB" id="A0A518JVJ1"/>
<dbReference type="Proteomes" id="UP000315082">
    <property type="component" value="Chromosome"/>
</dbReference>
<name>A0A518JVJ1_9BACT</name>
<accession>A0A518JVJ1</accession>
<dbReference type="EMBL" id="CP036348">
    <property type="protein sequence ID" value="QDV69549.1"/>
    <property type="molecule type" value="Genomic_DNA"/>
</dbReference>
<keyword evidence="2" id="KW-1185">Reference proteome</keyword>
<evidence type="ECO:0000313" key="1">
    <source>
        <dbReference type="EMBL" id="QDV69549.1"/>
    </source>
</evidence>
<gene>
    <name evidence="1" type="ORF">Poly24_32650</name>
</gene>
<reference evidence="1 2" key="1">
    <citation type="submission" date="2019-02" db="EMBL/GenBank/DDBJ databases">
        <title>Deep-cultivation of Planctomycetes and their phenomic and genomic characterization uncovers novel biology.</title>
        <authorList>
            <person name="Wiegand S."/>
            <person name="Jogler M."/>
            <person name="Boedeker C."/>
            <person name="Pinto D."/>
            <person name="Vollmers J."/>
            <person name="Rivas-Marin E."/>
            <person name="Kohn T."/>
            <person name="Peeters S.H."/>
            <person name="Heuer A."/>
            <person name="Rast P."/>
            <person name="Oberbeckmann S."/>
            <person name="Bunk B."/>
            <person name="Jeske O."/>
            <person name="Meyerdierks A."/>
            <person name="Storesund J.E."/>
            <person name="Kallscheuer N."/>
            <person name="Luecker S."/>
            <person name="Lage O.M."/>
            <person name="Pohl T."/>
            <person name="Merkel B.J."/>
            <person name="Hornburger P."/>
            <person name="Mueller R.-W."/>
            <person name="Bruemmer F."/>
            <person name="Labrenz M."/>
            <person name="Spormann A.M."/>
            <person name="Op den Camp H."/>
            <person name="Overmann J."/>
            <person name="Amann R."/>
            <person name="Jetten M.S.M."/>
            <person name="Mascher T."/>
            <person name="Medema M.H."/>
            <person name="Devos D.P."/>
            <person name="Kaster A.-K."/>
            <person name="Ovreas L."/>
            <person name="Rohde M."/>
            <person name="Galperin M.Y."/>
            <person name="Jogler C."/>
        </authorList>
    </citation>
    <scope>NUCLEOTIDE SEQUENCE [LARGE SCALE GENOMIC DNA]</scope>
    <source>
        <strain evidence="1 2">Poly24</strain>
    </source>
</reference>